<dbReference type="Proteomes" id="UP000028493">
    <property type="component" value="Unassembled WGS sequence"/>
</dbReference>
<evidence type="ECO:0000313" key="2">
    <source>
        <dbReference type="Proteomes" id="UP000028493"/>
    </source>
</evidence>
<comment type="caution">
    <text evidence="1">The sequence shown here is derived from an EMBL/GenBank/DDBJ whole genome shotgun (WGS) entry which is preliminary data.</text>
</comment>
<proteinExistence type="predicted"/>
<accession>A0A077Q1D8</accession>
<gene>
    <name evidence="1" type="ORF">XBKB1_910021</name>
</gene>
<name>A0A077Q1D8_XENBV</name>
<sequence length="94" mass="10761">MHCQNENGRTMSGSAITTKIGSRNYKAGGMIFTDLQAAIEEARYRRREAGSPFAAVQRHMGYMQVRTERWAIKEQMTVMFTTRHDRVHTVLPGE</sequence>
<dbReference type="AlphaFoldDB" id="A0A077Q1D8"/>
<organism evidence="1 2">
    <name type="scientific">Xenorhabdus bovienii str. kraussei Becker Underwood</name>
    <dbReference type="NCBI Taxonomy" id="1398204"/>
    <lineage>
        <taxon>Bacteria</taxon>
        <taxon>Pseudomonadati</taxon>
        <taxon>Pseudomonadota</taxon>
        <taxon>Gammaproteobacteria</taxon>
        <taxon>Enterobacterales</taxon>
        <taxon>Morganellaceae</taxon>
        <taxon>Xenorhabdus</taxon>
    </lineage>
</organism>
<reference evidence="1" key="1">
    <citation type="submission" date="2013-07" db="EMBL/GenBank/DDBJ databases">
        <title>Sub-species coevolution in mutualistic symbiosis.</title>
        <authorList>
            <person name="Murfin K."/>
            <person name="Klassen J."/>
            <person name="Lee M."/>
            <person name="Forst S."/>
            <person name="Stock P."/>
            <person name="Goodrich-Blair H."/>
        </authorList>
    </citation>
    <scope>NUCLEOTIDE SEQUENCE [LARGE SCALE GENOMIC DNA]</scope>
    <source>
        <strain evidence="1">Kraussei Becker Underwood</strain>
    </source>
</reference>
<dbReference type="EMBL" id="CBSZ010000430">
    <property type="protein sequence ID" value="CDH26756.1"/>
    <property type="molecule type" value="Genomic_DNA"/>
</dbReference>
<evidence type="ECO:0000313" key="1">
    <source>
        <dbReference type="EMBL" id="CDH26756.1"/>
    </source>
</evidence>
<dbReference type="HOGENOM" id="CLU_2385417_0_0_6"/>
<protein>
    <submittedName>
        <fullName evidence="1">Uncharacterized protein</fullName>
    </submittedName>
</protein>